<keyword evidence="4 6" id="KW-1133">Transmembrane helix</keyword>
<evidence type="ECO:0000259" key="7">
    <source>
        <dbReference type="Pfam" id="PF04138"/>
    </source>
</evidence>
<reference evidence="8" key="1">
    <citation type="submission" date="2020-10" db="EMBL/GenBank/DDBJ databases">
        <authorList>
            <person name="Gilroy R."/>
        </authorList>
    </citation>
    <scope>NUCLEOTIDE SEQUENCE</scope>
    <source>
        <strain evidence="8">18911</strain>
    </source>
</reference>
<feature type="transmembrane region" description="Helical" evidence="6">
    <location>
        <begin position="130"/>
        <end position="147"/>
    </location>
</feature>
<feature type="transmembrane region" description="Helical" evidence="6">
    <location>
        <begin position="97"/>
        <end position="118"/>
    </location>
</feature>
<keyword evidence="5 6" id="KW-0472">Membrane</keyword>
<keyword evidence="3 6" id="KW-0812">Transmembrane</keyword>
<evidence type="ECO:0000256" key="6">
    <source>
        <dbReference type="SAM" id="Phobius"/>
    </source>
</evidence>
<evidence type="ECO:0000256" key="1">
    <source>
        <dbReference type="ARBA" id="ARBA00004141"/>
    </source>
</evidence>
<comment type="caution">
    <text evidence="8">The sequence shown here is derived from an EMBL/GenBank/DDBJ whole genome shotgun (WGS) entry which is preliminary data.</text>
</comment>
<dbReference type="Pfam" id="PF04138">
    <property type="entry name" value="GtrA_DPMS_TM"/>
    <property type="match status" value="1"/>
</dbReference>
<dbReference type="PANTHER" id="PTHR38459:SF1">
    <property type="entry name" value="PROPHAGE BACTOPRENOL-LINKED GLUCOSE TRANSLOCASE HOMOLOG"/>
    <property type="match status" value="1"/>
</dbReference>
<feature type="transmembrane region" description="Helical" evidence="6">
    <location>
        <begin position="65"/>
        <end position="85"/>
    </location>
</feature>
<dbReference type="PANTHER" id="PTHR38459">
    <property type="entry name" value="PROPHAGE BACTOPRENOL-LINKED GLUCOSE TRANSLOCASE HOMOLOG"/>
    <property type="match status" value="1"/>
</dbReference>
<evidence type="ECO:0000313" key="9">
    <source>
        <dbReference type="Proteomes" id="UP000824094"/>
    </source>
</evidence>
<evidence type="ECO:0000256" key="5">
    <source>
        <dbReference type="ARBA" id="ARBA00023136"/>
    </source>
</evidence>
<comment type="similarity">
    <text evidence="2">Belongs to the GtrA family.</text>
</comment>
<protein>
    <submittedName>
        <fullName evidence="8">GtrA family protein</fullName>
    </submittedName>
</protein>
<dbReference type="GO" id="GO:0005886">
    <property type="term" value="C:plasma membrane"/>
    <property type="evidence" value="ECO:0007669"/>
    <property type="project" value="TreeGrafter"/>
</dbReference>
<sequence>MSDKINSAKTAEHEELTEAQIKLKRKNEAIRVVKFVLLSASAGVIQLVSFTLLNELAFGATQTGVGYWVPYLISLVLSVIWNFTFNRKFTFKSAANVPKAMFLVFLYYCVFTPLSTLGGSALEGIGWNEYIVLAISMALNMITEFLYTRFVVYRNSLNTNDLGKKEEDEVRAAGNGAAGADGKVVDKDTEEIDHKIY</sequence>
<reference evidence="8" key="2">
    <citation type="journal article" date="2021" name="PeerJ">
        <title>Extensive microbial diversity within the chicken gut microbiome revealed by metagenomics and culture.</title>
        <authorList>
            <person name="Gilroy R."/>
            <person name="Ravi A."/>
            <person name="Getino M."/>
            <person name="Pursley I."/>
            <person name="Horton D.L."/>
            <person name="Alikhan N.F."/>
            <person name="Baker D."/>
            <person name="Gharbi K."/>
            <person name="Hall N."/>
            <person name="Watson M."/>
            <person name="Adriaenssens E.M."/>
            <person name="Foster-Nyarko E."/>
            <person name="Jarju S."/>
            <person name="Secka A."/>
            <person name="Antonio M."/>
            <person name="Oren A."/>
            <person name="Chaudhuri R.R."/>
            <person name="La Ragione R."/>
            <person name="Hildebrand F."/>
            <person name="Pallen M.J."/>
        </authorList>
    </citation>
    <scope>NUCLEOTIDE SEQUENCE</scope>
    <source>
        <strain evidence="8">18911</strain>
    </source>
</reference>
<dbReference type="InterPro" id="IPR007267">
    <property type="entry name" value="GtrA_DPMS_TM"/>
</dbReference>
<dbReference type="GO" id="GO:0000271">
    <property type="term" value="P:polysaccharide biosynthetic process"/>
    <property type="evidence" value="ECO:0007669"/>
    <property type="project" value="InterPro"/>
</dbReference>
<name>A0A9D1MIJ4_9FIRM</name>
<evidence type="ECO:0000256" key="2">
    <source>
        <dbReference type="ARBA" id="ARBA00009399"/>
    </source>
</evidence>
<accession>A0A9D1MIJ4</accession>
<organism evidence="8 9">
    <name type="scientific">Candidatus Stercoripulliclostridium merdigallinarum</name>
    <dbReference type="NCBI Taxonomy" id="2840951"/>
    <lineage>
        <taxon>Bacteria</taxon>
        <taxon>Bacillati</taxon>
        <taxon>Bacillota</taxon>
        <taxon>Clostridia</taxon>
        <taxon>Eubacteriales</taxon>
        <taxon>Candidatus Stercoripulliclostridium</taxon>
    </lineage>
</organism>
<feature type="transmembrane region" description="Helical" evidence="6">
    <location>
        <begin position="32"/>
        <end position="53"/>
    </location>
</feature>
<proteinExistence type="inferred from homology"/>
<dbReference type="EMBL" id="DVNF01000175">
    <property type="protein sequence ID" value="HIU60939.1"/>
    <property type="molecule type" value="Genomic_DNA"/>
</dbReference>
<feature type="domain" description="GtrA/DPMS transmembrane" evidence="7">
    <location>
        <begin position="34"/>
        <end position="152"/>
    </location>
</feature>
<dbReference type="AlphaFoldDB" id="A0A9D1MIJ4"/>
<comment type="subcellular location">
    <subcellularLocation>
        <location evidence="1">Membrane</location>
        <topology evidence="1">Multi-pass membrane protein</topology>
    </subcellularLocation>
</comment>
<evidence type="ECO:0000313" key="8">
    <source>
        <dbReference type="EMBL" id="HIU60939.1"/>
    </source>
</evidence>
<evidence type="ECO:0000256" key="4">
    <source>
        <dbReference type="ARBA" id="ARBA00022989"/>
    </source>
</evidence>
<gene>
    <name evidence="8" type="ORF">IAB05_06070</name>
</gene>
<evidence type="ECO:0000256" key="3">
    <source>
        <dbReference type="ARBA" id="ARBA00022692"/>
    </source>
</evidence>
<dbReference type="Proteomes" id="UP000824094">
    <property type="component" value="Unassembled WGS sequence"/>
</dbReference>
<dbReference type="InterPro" id="IPR051401">
    <property type="entry name" value="GtrA_CellWall_Glycosyl"/>
</dbReference>